<keyword evidence="4" id="KW-0132">Cell division</keyword>
<evidence type="ECO:0000313" key="10">
    <source>
        <dbReference type="EMBL" id="GCC35727.1"/>
    </source>
</evidence>
<dbReference type="Pfam" id="PF20168">
    <property type="entry name" value="PDS5"/>
    <property type="match status" value="1"/>
</dbReference>
<dbReference type="InterPro" id="IPR027165">
    <property type="entry name" value="CND3"/>
</dbReference>
<dbReference type="InterPro" id="IPR025977">
    <property type="entry name" value="Cnd3_C"/>
</dbReference>
<dbReference type="GO" id="GO:0005737">
    <property type="term" value="C:cytoplasm"/>
    <property type="evidence" value="ECO:0007669"/>
    <property type="project" value="TreeGrafter"/>
</dbReference>
<evidence type="ECO:0000313" key="11">
    <source>
        <dbReference type="Proteomes" id="UP000287033"/>
    </source>
</evidence>
<dbReference type="PANTHER" id="PTHR14418">
    <property type="entry name" value="CONDENSIN COMPLEX SUBUNIT 3-RELATED"/>
    <property type="match status" value="1"/>
</dbReference>
<evidence type="ECO:0000259" key="9">
    <source>
        <dbReference type="Pfam" id="PF12719"/>
    </source>
</evidence>
<evidence type="ECO:0000256" key="1">
    <source>
        <dbReference type="ARBA" id="ARBA00004286"/>
    </source>
</evidence>
<feature type="compositionally biased region" description="Polar residues" evidence="8">
    <location>
        <begin position="931"/>
        <end position="948"/>
    </location>
</feature>
<dbReference type="InterPro" id="IPR016024">
    <property type="entry name" value="ARM-type_fold"/>
</dbReference>
<sequence>MGMQKDNFLQIRQAFEKAQKGHQNLAKLVAGLKHTYNQLQDKDKNTFHEEFINLLKYPMTIYKREPAVERIIEFVARFVTAFEEPGDEEIDEENSFMSFLFHFLLKSHSACSHAVRFRACQLINKLLGSMSENAQIDDELYDSIYEAMLVRLKDKFPNVRIQAVFAVSRLQDPTDENCPVIDAYLHLIECDTNPEVRRAVLSCIGPSAKTLTKIIGRTMDIKENVRKLAYEVLAEKIHIKAFSIAQRVKLLTQGLTDRSDAVKEVVQKKLLPAWLRTMEGNILDLLHRLDVENCVTVAESALNALFAQTPLEDLVEKCQSLNHGKVISAESLTCENALYWRCLCKYIKSMGDEREEALEKLLPEAAIYAAYLLSYLKNLPILNESQRADFVKIEEVMKKEFISQQLIILVGCLDTSEEGGRKCLLSVLQEILILPNTPSSLIALLMEQLLSVQKDDDRRIRLVAEIISDVREPIVHTEALENADEQRKRQVELANIKVQLVEAKQALEDSITRQDFIHASVLKQKIEELENCKIEMIKAIEQPECKEVYIEKDDPETMLKCLIMCYELLKQMAVTKGIGPTLNGITEALILPSIANVNPAVRNMAVLCLGSSALHNKDFAIQHLPLLLQIAQLDMINVKISALRAVFDILQVFGIEAFKSNPPKSHELQNEEIGSEIEKSKPEECDESMVETDTVNSILTLLLGYLDNEVIDLRTVAAEGLAKLFFSGRLSSPKILSRLILLWYNPVTEEDTFLRHCLGVFFPLYAFMNRKNQECFQEAFLPTLKTLFYAPASSPLAEVNQHNVAELFVDLTRANAVNVQNKQIQDYQVFSVHENLAVKICNEILKDPDSPDIRILVKTLGLLDLSTGVSPCTEQLCVLLENIKELKNKVNQRIIEKIMLHLHGGSGDNEKNKNNTTTEITNKNDKDEDLSQITGSVEISKQPNNETINGKGGKEMTKSNKKEQGKCLSTAKSVTRSRRTRRAVQSSDESDSQDFASSAPSVPTRPSRRAKTAALAKTKMNLSRLLNKGED</sequence>
<reference evidence="10 11" key="1">
    <citation type="journal article" date="2018" name="Nat. Ecol. Evol.">
        <title>Shark genomes provide insights into elasmobranch evolution and the origin of vertebrates.</title>
        <authorList>
            <person name="Hara Y"/>
            <person name="Yamaguchi K"/>
            <person name="Onimaru K"/>
            <person name="Kadota M"/>
            <person name="Koyanagi M"/>
            <person name="Keeley SD"/>
            <person name="Tatsumi K"/>
            <person name="Tanaka K"/>
            <person name="Motone F"/>
            <person name="Kageyama Y"/>
            <person name="Nozu R"/>
            <person name="Adachi N"/>
            <person name="Nishimura O"/>
            <person name="Nakagawa R"/>
            <person name="Tanegashima C"/>
            <person name="Kiyatake I"/>
            <person name="Matsumoto R"/>
            <person name="Murakumo K"/>
            <person name="Nishida K"/>
            <person name="Terakita A"/>
            <person name="Kuratani S"/>
            <person name="Sato K"/>
            <person name="Hyodo S Kuraku.S."/>
        </authorList>
    </citation>
    <scope>NUCLEOTIDE SEQUENCE [LARGE SCALE GENOMIC DNA]</scope>
</reference>
<feature type="region of interest" description="Disordered" evidence="8">
    <location>
        <begin position="664"/>
        <end position="685"/>
    </location>
</feature>
<dbReference type="OMA" id="NHQKNFV"/>
<comment type="similarity">
    <text evidence="2">Belongs to the CND3 (condensin subunit 3) family.</text>
</comment>
<evidence type="ECO:0000256" key="5">
    <source>
        <dbReference type="ARBA" id="ARBA00022776"/>
    </source>
</evidence>
<dbReference type="SUPFAM" id="SSF48371">
    <property type="entry name" value="ARM repeat"/>
    <property type="match status" value="1"/>
</dbReference>
<dbReference type="InterPro" id="IPR011989">
    <property type="entry name" value="ARM-like"/>
</dbReference>
<organism evidence="10 11">
    <name type="scientific">Chiloscyllium punctatum</name>
    <name type="common">Brownbanded bambooshark</name>
    <name type="synonym">Hemiscyllium punctatum</name>
    <dbReference type="NCBI Taxonomy" id="137246"/>
    <lineage>
        <taxon>Eukaryota</taxon>
        <taxon>Metazoa</taxon>
        <taxon>Chordata</taxon>
        <taxon>Craniata</taxon>
        <taxon>Vertebrata</taxon>
        <taxon>Chondrichthyes</taxon>
        <taxon>Elasmobranchii</taxon>
        <taxon>Galeomorphii</taxon>
        <taxon>Galeoidea</taxon>
        <taxon>Orectolobiformes</taxon>
        <taxon>Hemiscylliidae</taxon>
        <taxon>Chiloscyllium</taxon>
    </lineage>
</organism>
<proteinExistence type="inferred from homology"/>
<evidence type="ECO:0000256" key="7">
    <source>
        <dbReference type="ARBA" id="ARBA00023306"/>
    </source>
</evidence>
<evidence type="ECO:0000256" key="2">
    <source>
        <dbReference type="ARBA" id="ARBA00006533"/>
    </source>
</evidence>
<dbReference type="Gene3D" id="1.25.10.10">
    <property type="entry name" value="Leucine-rich Repeat Variant"/>
    <property type="match status" value="1"/>
</dbReference>
<evidence type="ECO:0000256" key="3">
    <source>
        <dbReference type="ARBA" id="ARBA00022454"/>
    </source>
</evidence>
<accession>A0A401SZB9</accession>
<dbReference type="PANTHER" id="PTHR14418:SF5">
    <property type="entry name" value="CONDENSIN COMPLEX SUBUNIT 3"/>
    <property type="match status" value="1"/>
</dbReference>
<keyword evidence="11" id="KW-1185">Reference proteome</keyword>
<dbReference type="GO" id="GO:0000793">
    <property type="term" value="C:condensed chromosome"/>
    <property type="evidence" value="ECO:0007669"/>
    <property type="project" value="TreeGrafter"/>
</dbReference>
<gene>
    <name evidence="10" type="ORF">chiPu_0014215</name>
</gene>
<evidence type="ECO:0000256" key="8">
    <source>
        <dbReference type="SAM" id="MobiDB-lite"/>
    </source>
</evidence>
<keyword evidence="5" id="KW-0498">Mitosis</keyword>
<dbReference type="Proteomes" id="UP000287033">
    <property type="component" value="Unassembled WGS sequence"/>
</dbReference>
<feature type="compositionally biased region" description="Basic and acidic residues" evidence="8">
    <location>
        <begin position="952"/>
        <end position="965"/>
    </location>
</feature>
<feature type="domain" description="Nuclear condensin complex subunit 3 C-terminal" evidence="9">
    <location>
        <begin position="560"/>
        <end position="865"/>
    </location>
</feature>
<dbReference type="Pfam" id="PF12719">
    <property type="entry name" value="Cnd3"/>
    <property type="match status" value="1"/>
</dbReference>
<dbReference type="EMBL" id="BEZZ01000737">
    <property type="protein sequence ID" value="GCC35727.1"/>
    <property type="molecule type" value="Genomic_DNA"/>
</dbReference>
<evidence type="ECO:0000256" key="6">
    <source>
        <dbReference type="ARBA" id="ARBA00023067"/>
    </source>
</evidence>
<feature type="region of interest" description="Disordered" evidence="8">
    <location>
        <begin position="903"/>
        <end position="1031"/>
    </location>
</feature>
<dbReference type="GO" id="GO:0051301">
    <property type="term" value="P:cell division"/>
    <property type="evidence" value="ECO:0007669"/>
    <property type="project" value="UniProtKB-KW"/>
</dbReference>
<keyword evidence="7" id="KW-0131">Cell cycle</keyword>
<dbReference type="GO" id="GO:0007076">
    <property type="term" value="P:mitotic chromosome condensation"/>
    <property type="evidence" value="ECO:0007669"/>
    <property type="project" value="InterPro"/>
</dbReference>
<evidence type="ECO:0000256" key="4">
    <source>
        <dbReference type="ARBA" id="ARBA00022618"/>
    </source>
</evidence>
<keyword evidence="3" id="KW-0158">Chromosome</keyword>
<dbReference type="OrthoDB" id="27187at2759"/>
<comment type="subcellular location">
    <subcellularLocation>
        <location evidence="1">Chromosome</location>
    </subcellularLocation>
</comment>
<protein>
    <recommendedName>
        <fullName evidence="9">Nuclear condensin complex subunit 3 C-terminal domain-containing protein</fullName>
    </recommendedName>
</protein>
<comment type="caution">
    <text evidence="10">The sequence shown here is derived from an EMBL/GenBank/DDBJ whole genome shotgun (WGS) entry which is preliminary data.</text>
</comment>
<dbReference type="GO" id="GO:0000796">
    <property type="term" value="C:condensin complex"/>
    <property type="evidence" value="ECO:0007669"/>
    <property type="project" value="InterPro"/>
</dbReference>
<dbReference type="STRING" id="137246.A0A401SZB9"/>
<dbReference type="FunFam" id="1.25.10.10:FF:000461">
    <property type="entry name" value="Non-SMC condensin I complex, subunit G"/>
    <property type="match status" value="1"/>
</dbReference>
<dbReference type="AlphaFoldDB" id="A0A401SZB9"/>
<keyword evidence="6" id="KW-0226">DNA condensation</keyword>
<name>A0A401SZB9_CHIPU</name>